<evidence type="ECO:0000313" key="4">
    <source>
        <dbReference type="Proteomes" id="UP000007264"/>
    </source>
</evidence>
<sequence>MQDMVSAALQYLNSGGAPLPGTPLVQAPAPARSISRAPIPAPAVRNITGTSSLLQSEPSSDRTRVSLPVCSEFSNLQELPGKWVNHPDPDYMGEYEMTSDCPDWTQDYDCRKPDPRATVPADFIKGQYRQIFQPDACQLRPTDPDDLAARMAGRRLIMLGDSLMRLHFFSLGCLLRSHVASGRGVTWDRSDIKWKGDYTAKLDGREIQVVKQFVGEFRLTNGAQVYVRDFGVYNQTLFDDLLSDFAPLRSDDVLLLNWGAWYPRFAWGSSEVNWKMWQEHMRQLFMERLAVLPVQIIWKAHAAIHFGGATGAEVGFENGLQGGPWRYQCYSALKGEFWYDEFVRDLLSGSCKAAGCYRVKILPIFDMTLSRPNSHHGSMGRGVSDGKADCRHWCNNVVDHWSHLLYNLLCPPS</sequence>
<feature type="domain" description="Trichome birefringence-like C-terminal" evidence="2">
    <location>
        <begin position="143"/>
        <end position="266"/>
    </location>
</feature>
<organism evidence="3 4">
    <name type="scientific">Coccomyxa subellipsoidea (strain C-169)</name>
    <name type="common">Green microalga</name>
    <dbReference type="NCBI Taxonomy" id="574566"/>
    <lineage>
        <taxon>Eukaryota</taxon>
        <taxon>Viridiplantae</taxon>
        <taxon>Chlorophyta</taxon>
        <taxon>core chlorophytes</taxon>
        <taxon>Trebouxiophyceae</taxon>
        <taxon>Trebouxiophyceae incertae sedis</taxon>
        <taxon>Coccomyxaceae</taxon>
        <taxon>Coccomyxa</taxon>
        <taxon>Coccomyxa subellipsoidea</taxon>
    </lineage>
</organism>
<dbReference type="AlphaFoldDB" id="I0YSZ7"/>
<dbReference type="InterPro" id="IPR029962">
    <property type="entry name" value="TBL"/>
</dbReference>
<gene>
    <name evidence="3" type="ORF">COCSUDRAFT_56731</name>
</gene>
<dbReference type="RefSeq" id="XP_005646060.1">
    <property type="nucleotide sequence ID" value="XM_005646003.1"/>
</dbReference>
<dbReference type="Proteomes" id="UP000007264">
    <property type="component" value="Unassembled WGS sequence"/>
</dbReference>
<proteinExistence type="inferred from homology"/>
<dbReference type="EMBL" id="AGSI01000012">
    <property type="protein sequence ID" value="EIE21516.1"/>
    <property type="molecule type" value="Genomic_DNA"/>
</dbReference>
<dbReference type="GeneID" id="17039500"/>
<evidence type="ECO:0000259" key="2">
    <source>
        <dbReference type="Pfam" id="PF13839"/>
    </source>
</evidence>
<evidence type="ECO:0000256" key="1">
    <source>
        <dbReference type="ARBA" id="ARBA00007727"/>
    </source>
</evidence>
<protein>
    <recommendedName>
        <fullName evidence="2">Trichome birefringence-like C-terminal domain-containing protein</fullName>
    </recommendedName>
</protein>
<dbReference type="InterPro" id="IPR026057">
    <property type="entry name" value="TBL_C"/>
</dbReference>
<comment type="similarity">
    <text evidence="1">Belongs to the PC-esterase family. TBL subfamily.</text>
</comment>
<keyword evidence="4" id="KW-1185">Reference proteome</keyword>
<accession>I0YSZ7</accession>
<comment type="caution">
    <text evidence="3">The sequence shown here is derived from an EMBL/GenBank/DDBJ whole genome shotgun (WGS) entry which is preliminary data.</text>
</comment>
<dbReference type="PANTHER" id="PTHR32285:SF48">
    <property type="entry name" value="PROTEIN TRICHOME BIREFRINGENCE-LIKE 19"/>
    <property type="match status" value="1"/>
</dbReference>
<evidence type="ECO:0000313" key="3">
    <source>
        <dbReference type="EMBL" id="EIE21516.1"/>
    </source>
</evidence>
<dbReference type="GO" id="GO:0016413">
    <property type="term" value="F:O-acetyltransferase activity"/>
    <property type="evidence" value="ECO:0007669"/>
    <property type="project" value="InterPro"/>
</dbReference>
<dbReference type="Pfam" id="PF13839">
    <property type="entry name" value="PC-Esterase"/>
    <property type="match status" value="1"/>
</dbReference>
<reference evidence="3 4" key="1">
    <citation type="journal article" date="2012" name="Genome Biol.">
        <title>The genome of the polar eukaryotic microalga coccomyxa subellipsoidea reveals traits of cold adaptation.</title>
        <authorList>
            <person name="Blanc G."/>
            <person name="Agarkova I."/>
            <person name="Grimwood J."/>
            <person name="Kuo A."/>
            <person name="Brueggeman A."/>
            <person name="Dunigan D."/>
            <person name="Gurnon J."/>
            <person name="Ladunga I."/>
            <person name="Lindquist E."/>
            <person name="Lucas S."/>
            <person name="Pangilinan J."/>
            <person name="Proschold T."/>
            <person name="Salamov A."/>
            <person name="Schmutz J."/>
            <person name="Weeks D."/>
            <person name="Yamada T."/>
            <person name="Claverie J.M."/>
            <person name="Grigoriev I."/>
            <person name="Van Etten J."/>
            <person name="Lomsadze A."/>
            <person name="Borodovsky M."/>
        </authorList>
    </citation>
    <scope>NUCLEOTIDE SEQUENCE [LARGE SCALE GENOMIC DNA]</scope>
    <source>
        <strain evidence="3 4">C-169</strain>
    </source>
</reference>
<dbReference type="KEGG" id="csl:COCSUDRAFT_56731"/>
<name>I0YSZ7_COCSC</name>
<dbReference type="PANTHER" id="PTHR32285">
    <property type="entry name" value="PROTEIN TRICHOME BIREFRINGENCE-LIKE 9-RELATED"/>
    <property type="match status" value="1"/>
</dbReference>
<dbReference type="OrthoDB" id="630188at2759"/>